<dbReference type="EMBL" id="FXAF01000002">
    <property type="protein sequence ID" value="SMF10833.1"/>
    <property type="molecule type" value="Genomic_DNA"/>
</dbReference>
<feature type="region of interest" description="Disordered" evidence="1">
    <location>
        <begin position="20"/>
        <end position="95"/>
    </location>
</feature>
<gene>
    <name evidence="3" type="ORF">SAMN02982989_5202</name>
</gene>
<keyword evidence="2" id="KW-0732">Signal</keyword>
<sequence>MLNRNFAAAVFLAVLAGPALGQQGGTFTPDTSPTPGADAGGPVGTQAIPRPDNAVTNSVKKHGQDCEKMTGTVSGERPATAGANEPQPQEKCERH</sequence>
<feature type="compositionally biased region" description="Polar residues" evidence="1">
    <location>
        <begin position="25"/>
        <end position="34"/>
    </location>
</feature>
<evidence type="ECO:0008006" key="5">
    <source>
        <dbReference type="Google" id="ProtNLM"/>
    </source>
</evidence>
<evidence type="ECO:0000313" key="3">
    <source>
        <dbReference type="EMBL" id="SMF10833.1"/>
    </source>
</evidence>
<dbReference type="Proteomes" id="UP000192903">
    <property type="component" value="Unassembled WGS sequence"/>
</dbReference>
<accession>A0A1X7D8K1</accession>
<evidence type="ECO:0000256" key="1">
    <source>
        <dbReference type="SAM" id="MobiDB-lite"/>
    </source>
</evidence>
<feature type="signal peptide" evidence="2">
    <location>
        <begin position="1"/>
        <end position="21"/>
    </location>
</feature>
<name>A0A1X7D8K1_9HYPH</name>
<evidence type="ECO:0000313" key="4">
    <source>
        <dbReference type="Proteomes" id="UP000192903"/>
    </source>
</evidence>
<reference evidence="4" key="1">
    <citation type="submission" date="2017-04" db="EMBL/GenBank/DDBJ databases">
        <authorList>
            <person name="Varghese N."/>
            <person name="Submissions S."/>
        </authorList>
    </citation>
    <scope>NUCLEOTIDE SEQUENCE [LARGE SCALE GENOMIC DNA]</scope>
    <source>
        <strain evidence="4">B4P</strain>
    </source>
</reference>
<protein>
    <recommendedName>
        <fullName evidence="5">Secreted protein</fullName>
    </recommendedName>
</protein>
<organism evidence="3 4">
    <name type="scientific">Xaviernesmea oryzae</name>
    <dbReference type="NCBI Taxonomy" id="464029"/>
    <lineage>
        <taxon>Bacteria</taxon>
        <taxon>Pseudomonadati</taxon>
        <taxon>Pseudomonadota</taxon>
        <taxon>Alphaproteobacteria</taxon>
        <taxon>Hyphomicrobiales</taxon>
        <taxon>Rhizobiaceae</taxon>
        <taxon>Rhizobium/Agrobacterium group</taxon>
        <taxon>Xaviernesmea</taxon>
    </lineage>
</organism>
<dbReference type="RefSeq" id="WP_085420560.1">
    <property type="nucleotide sequence ID" value="NZ_FXAF01000002.1"/>
</dbReference>
<evidence type="ECO:0000256" key="2">
    <source>
        <dbReference type="SAM" id="SignalP"/>
    </source>
</evidence>
<keyword evidence="4" id="KW-1185">Reference proteome</keyword>
<feature type="chain" id="PRO_5013163323" description="Secreted protein" evidence="2">
    <location>
        <begin position="22"/>
        <end position="95"/>
    </location>
</feature>
<dbReference type="AlphaFoldDB" id="A0A1X7D8K1"/>
<dbReference type="OrthoDB" id="9935320at2"/>
<proteinExistence type="predicted"/>